<dbReference type="OrthoDB" id="9804019at2"/>
<dbReference type="PROSITE" id="PS00676">
    <property type="entry name" value="SIGMA54_INTERACT_2"/>
    <property type="match status" value="1"/>
</dbReference>
<dbReference type="RefSeq" id="WP_016491896.1">
    <property type="nucleotide sequence ID" value="NC_021499.1"/>
</dbReference>
<dbReference type="Proteomes" id="UP000015503">
    <property type="component" value="Chromosome"/>
</dbReference>
<dbReference type="Gene3D" id="3.40.50.300">
    <property type="entry name" value="P-loop containing nucleotide triphosphate hydrolases"/>
    <property type="match status" value="1"/>
</dbReference>
<dbReference type="InterPro" id="IPR025943">
    <property type="entry name" value="Sigma_54_int_dom_ATP-bd_2"/>
</dbReference>
<evidence type="ECO:0000256" key="3">
    <source>
        <dbReference type="ARBA" id="ARBA00022840"/>
    </source>
</evidence>
<proteinExistence type="predicted"/>
<protein>
    <recommendedName>
        <fullName evidence="7">HTH-type transcriptional regulatory protein TyrR</fullName>
    </recommendedName>
</protein>
<dbReference type="InterPro" id="IPR003593">
    <property type="entry name" value="AAA+_ATPase"/>
</dbReference>
<accession>S6ATY1</accession>
<evidence type="ECO:0000313" key="11">
    <source>
        <dbReference type="Proteomes" id="UP000015503"/>
    </source>
</evidence>
<dbReference type="AlphaFoldDB" id="S6ATY1"/>
<dbReference type="EMBL" id="AP013068">
    <property type="protein sequence ID" value="BAN47696.1"/>
    <property type="molecule type" value="Genomic_DNA"/>
</dbReference>
<dbReference type="SUPFAM" id="SSF46689">
    <property type="entry name" value="Homeodomain-like"/>
    <property type="match status" value="1"/>
</dbReference>
<keyword evidence="1" id="KW-0547">Nucleotide-binding</keyword>
<dbReference type="SMART" id="SM00091">
    <property type="entry name" value="PAS"/>
    <property type="match status" value="1"/>
</dbReference>
<dbReference type="PATRIC" id="fig|1245471.3.peg.1984"/>
<evidence type="ECO:0000256" key="5">
    <source>
        <dbReference type="ARBA" id="ARBA00023125"/>
    </source>
</evidence>
<dbReference type="SUPFAM" id="SSF55785">
    <property type="entry name" value="PYP-like sensor domain (PAS domain)"/>
    <property type="match status" value="1"/>
</dbReference>
<dbReference type="Pfam" id="PF18024">
    <property type="entry name" value="HTH_50"/>
    <property type="match status" value="1"/>
</dbReference>
<evidence type="ECO:0000256" key="6">
    <source>
        <dbReference type="ARBA" id="ARBA00023163"/>
    </source>
</evidence>
<name>S6ATY1_METRE</name>
<dbReference type="SMART" id="SM00382">
    <property type="entry name" value="AAA"/>
    <property type="match status" value="1"/>
</dbReference>
<evidence type="ECO:0000256" key="8">
    <source>
        <dbReference type="SAM" id="MobiDB-lite"/>
    </source>
</evidence>
<keyword evidence="4" id="KW-0805">Transcription regulation</keyword>
<dbReference type="SUPFAM" id="SSF52540">
    <property type="entry name" value="P-loop containing nucleoside triphosphate hydrolases"/>
    <property type="match status" value="1"/>
</dbReference>
<dbReference type="InterPro" id="IPR000014">
    <property type="entry name" value="PAS"/>
</dbReference>
<sequence>MIEKPLLPSLKMGMRSSINVSSEVLSALLETPALHALLDSFSEAIVLCDGDARVRFLNLAAERINRLSRQDVVGLPNTEFFQRSALAFEDFQQAVSRGANSALTRSRDGRMFLTSTQAVPTGAYEKPYSLLIQRDFEGRESQRRTSREAFVPAENNGLGDPQDNALHLSPLLSSIADTGVRAFRRRARLLLLGEPGVGKTAIARHIHRAAGWGDRPFIHVNCGSIPESLFESEMFGYERGAFTGALQGGKRGYIESASGGTLFLDEIGEIPLHVQAKLLKFLEDGSIQSVGSPLSKTVQVQVIAATNKDLRRLVETGEFRADLYYRLAVLPVEIPPLRQHLEDLPVLMDILLIRINRDRQPTLRLSGGCRQRLLNYDYPGNIRELVNIFERLAVLADDEAGEQHLPPELLGLIPPMFSRPATPQRKPEPELEQEPETLAASGDDTGSNLKAHVQRFERQLILQAVQSRGSKRKAAQYLGIDIGTLIRKLQRD</sequence>
<dbReference type="GO" id="GO:0005524">
    <property type="term" value="F:ATP binding"/>
    <property type="evidence" value="ECO:0007669"/>
    <property type="project" value="UniProtKB-KW"/>
</dbReference>
<evidence type="ECO:0000259" key="9">
    <source>
        <dbReference type="PROSITE" id="PS50045"/>
    </source>
</evidence>
<dbReference type="PROSITE" id="PS50045">
    <property type="entry name" value="SIGMA54_INTERACT_4"/>
    <property type="match status" value="1"/>
</dbReference>
<dbReference type="InterPro" id="IPR025944">
    <property type="entry name" value="Sigma_54_int_dom_CS"/>
</dbReference>
<dbReference type="PANTHER" id="PTHR32071">
    <property type="entry name" value="TRANSCRIPTIONAL REGULATORY PROTEIN"/>
    <property type="match status" value="1"/>
</dbReference>
<evidence type="ECO:0000313" key="10">
    <source>
        <dbReference type="EMBL" id="BAN47696.1"/>
    </source>
</evidence>
<dbReference type="InterPro" id="IPR027417">
    <property type="entry name" value="P-loop_NTPase"/>
</dbReference>
<dbReference type="Gene3D" id="1.10.8.60">
    <property type="match status" value="1"/>
</dbReference>
<evidence type="ECO:0000256" key="2">
    <source>
        <dbReference type="ARBA" id="ARBA00022797"/>
    </source>
</evidence>
<dbReference type="eggNOG" id="COG3829">
    <property type="taxonomic scope" value="Bacteria"/>
</dbReference>
<dbReference type="Gene3D" id="1.10.10.60">
    <property type="entry name" value="Homeodomain-like"/>
    <property type="match status" value="1"/>
</dbReference>
<dbReference type="GO" id="GO:0006355">
    <property type="term" value="P:regulation of DNA-templated transcription"/>
    <property type="evidence" value="ECO:0007669"/>
    <property type="project" value="InterPro"/>
</dbReference>
<dbReference type="InterPro" id="IPR030828">
    <property type="entry name" value="HTH_TyrR"/>
</dbReference>
<keyword evidence="2" id="KW-0058">Aromatic hydrocarbons catabolism</keyword>
<dbReference type="FunFam" id="3.40.50.300:FF:000006">
    <property type="entry name" value="DNA-binding transcriptional regulator NtrC"/>
    <property type="match status" value="1"/>
</dbReference>
<dbReference type="CDD" id="cd00009">
    <property type="entry name" value="AAA"/>
    <property type="match status" value="1"/>
</dbReference>
<keyword evidence="3" id="KW-0067">ATP-binding</keyword>
<keyword evidence="11" id="KW-1185">Reference proteome</keyword>
<dbReference type="KEGG" id="pre:PCA10_19640"/>
<dbReference type="GO" id="GO:0003677">
    <property type="term" value="F:DNA binding"/>
    <property type="evidence" value="ECO:0007669"/>
    <property type="project" value="UniProtKB-KW"/>
</dbReference>
<dbReference type="InterPro" id="IPR035965">
    <property type="entry name" value="PAS-like_dom_sf"/>
</dbReference>
<organism evidence="10 11">
    <name type="scientific">Metapseudomonas resinovorans NBRC 106553</name>
    <dbReference type="NCBI Taxonomy" id="1245471"/>
    <lineage>
        <taxon>Bacteria</taxon>
        <taxon>Pseudomonadati</taxon>
        <taxon>Pseudomonadota</taxon>
        <taxon>Gammaproteobacteria</taxon>
        <taxon>Pseudomonadales</taxon>
        <taxon>Pseudomonadaceae</taxon>
        <taxon>Metapseudomonas</taxon>
    </lineage>
</organism>
<dbReference type="InterPro" id="IPR058031">
    <property type="entry name" value="AAA_lid_NorR"/>
</dbReference>
<dbReference type="InterPro" id="IPR002078">
    <property type="entry name" value="Sigma_54_int"/>
</dbReference>
<dbReference type="STRING" id="1245471.PCA10_19640"/>
<dbReference type="Gene3D" id="3.30.450.20">
    <property type="entry name" value="PAS domain"/>
    <property type="match status" value="1"/>
</dbReference>
<evidence type="ECO:0000256" key="7">
    <source>
        <dbReference type="ARBA" id="ARBA00029500"/>
    </source>
</evidence>
<keyword evidence="5" id="KW-0238">DNA-binding</keyword>
<feature type="domain" description="Sigma-54 factor interaction" evidence="9">
    <location>
        <begin position="165"/>
        <end position="394"/>
    </location>
</feature>
<keyword evidence="6" id="KW-0804">Transcription</keyword>
<evidence type="ECO:0000256" key="4">
    <source>
        <dbReference type="ARBA" id="ARBA00023015"/>
    </source>
</evidence>
<reference evidence="10 11" key="1">
    <citation type="journal article" date="2013" name="Genome Announc.">
        <title>Complete Genome Sequence of the Carbazole Degrader Pseudomonas resinovorans Strain CA10 (NBRC 106553).</title>
        <authorList>
            <person name="Shintani M."/>
            <person name="Hosoyama A."/>
            <person name="Ohji S."/>
            <person name="Tsuchikane K."/>
            <person name="Takarada H."/>
            <person name="Yamazoe A."/>
            <person name="Fujita N."/>
            <person name="Nojiri H."/>
        </authorList>
    </citation>
    <scope>NUCLEOTIDE SEQUENCE [LARGE SCALE GENOMIC DNA]</scope>
    <source>
        <strain evidence="10 11">NBRC 106553</strain>
    </source>
</reference>
<evidence type="ECO:0000256" key="1">
    <source>
        <dbReference type="ARBA" id="ARBA00022741"/>
    </source>
</evidence>
<dbReference type="InterPro" id="IPR009057">
    <property type="entry name" value="Homeodomain-like_sf"/>
</dbReference>
<gene>
    <name evidence="10" type="ORF">PCA10_19640</name>
</gene>
<dbReference type="Pfam" id="PF00158">
    <property type="entry name" value="Sigma54_activat"/>
    <property type="match status" value="1"/>
</dbReference>
<feature type="region of interest" description="Disordered" evidence="8">
    <location>
        <begin position="416"/>
        <end position="447"/>
    </location>
</feature>
<dbReference type="Pfam" id="PF25601">
    <property type="entry name" value="AAA_lid_14"/>
    <property type="match status" value="1"/>
</dbReference>
<dbReference type="HOGENOM" id="CLU_000445_8_1_6"/>
<dbReference type="PROSITE" id="PS00688">
    <property type="entry name" value="SIGMA54_INTERACT_3"/>
    <property type="match status" value="1"/>
</dbReference>